<feature type="region of interest" description="Disordered" evidence="1">
    <location>
        <begin position="45"/>
        <end position="68"/>
    </location>
</feature>
<dbReference type="EMBL" id="BAABME010003121">
    <property type="protein sequence ID" value="GAA0157507.1"/>
    <property type="molecule type" value="Genomic_DNA"/>
</dbReference>
<keyword evidence="3" id="KW-1185">Reference proteome</keyword>
<protein>
    <submittedName>
        <fullName evidence="2">Uncharacterized protein</fullName>
    </submittedName>
</protein>
<evidence type="ECO:0000313" key="3">
    <source>
        <dbReference type="Proteomes" id="UP001454036"/>
    </source>
</evidence>
<reference evidence="2 3" key="1">
    <citation type="submission" date="2024-01" db="EMBL/GenBank/DDBJ databases">
        <title>The complete chloroplast genome sequence of Lithospermum erythrorhizon: insights into the phylogenetic relationship among Boraginaceae species and the maternal lineages of purple gromwells.</title>
        <authorList>
            <person name="Okada T."/>
            <person name="Watanabe K."/>
        </authorList>
    </citation>
    <scope>NUCLEOTIDE SEQUENCE [LARGE SCALE GENOMIC DNA]</scope>
</reference>
<evidence type="ECO:0000256" key="1">
    <source>
        <dbReference type="SAM" id="MobiDB-lite"/>
    </source>
</evidence>
<organism evidence="2 3">
    <name type="scientific">Lithospermum erythrorhizon</name>
    <name type="common">Purple gromwell</name>
    <name type="synonym">Lithospermum officinale var. erythrorhizon</name>
    <dbReference type="NCBI Taxonomy" id="34254"/>
    <lineage>
        <taxon>Eukaryota</taxon>
        <taxon>Viridiplantae</taxon>
        <taxon>Streptophyta</taxon>
        <taxon>Embryophyta</taxon>
        <taxon>Tracheophyta</taxon>
        <taxon>Spermatophyta</taxon>
        <taxon>Magnoliopsida</taxon>
        <taxon>eudicotyledons</taxon>
        <taxon>Gunneridae</taxon>
        <taxon>Pentapetalae</taxon>
        <taxon>asterids</taxon>
        <taxon>lamiids</taxon>
        <taxon>Boraginales</taxon>
        <taxon>Boraginaceae</taxon>
        <taxon>Boraginoideae</taxon>
        <taxon>Lithospermeae</taxon>
        <taxon>Lithospermum</taxon>
    </lineage>
</organism>
<sequence>MLKRTFMNISEMHIADETEETPLVADGTATTDLVQEGENITMMPVAGGTRPIAEGENNCSRKLSKRQRSDHQIQVGLDVLKLELKICTILSLCPIFLML</sequence>
<accession>A0AAV3Q0A4</accession>
<gene>
    <name evidence="2" type="ORF">LIER_14760</name>
</gene>
<dbReference type="AlphaFoldDB" id="A0AAV3Q0A4"/>
<comment type="caution">
    <text evidence="2">The sequence shown here is derived from an EMBL/GenBank/DDBJ whole genome shotgun (WGS) entry which is preliminary data.</text>
</comment>
<name>A0AAV3Q0A4_LITER</name>
<evidence type="ECO:0000313" key="2">
    <source>
        <dbReference type="EMBL" id="GAA0157507.1"/>
    </source>
</evidence>
<proteinExistence type="predicted"/>
<dbReference type="Proteomes" id="UP001454036">
    <property type="component" value="Unassembled WGS sequence"/>
</dbReference>